<comment type="caution">
    <text evidence="2">The sequence shown here is derived from an EMBL/GenBank/DDBJ whole genome shotgun (WGS) entry which is preliminary data.</text>
</comment>
<accession>A0ABR4FMM1</accession>
<reference evidence="2 3" key="1">
    <citation type="submission" date="2024-07" db="EMBL/GenBank/DDBJ databases">
        <title>Section-level genome sequencing and comparative genomics of Aspergillus sections Usti and Cavernicolus.</title>
        <authorList>
            <consortium name="Lawrence Berkeley National Laboratory"/>
            <person name="Nybo J.L."/>
            <person name="Vesth T.C."/>
            <person name="Theobald S."/>
            <person name="Frisvad J.C."/>
            <person name="Larsen T.O."/>
            <person name="Kjaerboelling I."/>
            <person name="Rothschild-Mancinelli K."/>
            <person name="Lyhne E.K."/>
            <person name="Kogle M.E."/>
            <person name="Barry K."/>
            <person name="Clum A."/>
            <person name="Na H."/>
            <person name="Ledsgaard L."/>
            <person name="Lin J."/>
            <person name="Lipzen A."/>
            <person name="Kuo A."/>
            <person name="Riley R."/>
            <person name="Mondo S."/>
            <person name="Labutti K."/>
            <person name="Haridas S."/>
            <person name="Pangalinan J."/>
            <person name="Salamov A.A."/>
            <person name="Simmons B.A."/>
            <person name="Magnuson J.K."/>
            <person name="Chen J."/>
            <person name="Drula E."/>
            <person name="Henrissat B."/>
            <person name="Wiebenga A."/>
            <person name="Lubbers R.J."/>
            <person name="Gomes A.C."/>
            <person name="Makela M.R."/>
            <person name="Stajich J."/>
            <person name="Grigoriev I.V."/>
            <person name="Mortensen U.H."/>
            <person name="De Vries R.P."/>
            <person name="Baker S.E."/>
            <person name="Andersen M.R."/>
        </authorList>
    </citation>
    <scope>NUCLEOTIDE SEQUENCE [LARGE SCALE GENOMIC DNA]</scope>
    <source>
        <strain evidence="2 3">CBS 209.92</strain>
    </source>
</reference>
<feature type="region of interest" description="Disordered" evidence="1">
    <location>
        <begin position="1"/>
        <end position="37"/>
    </location>
</feature>
<feature type="compositionally biased region" description="Polar residues" evidence="1">
    <location>
        <begin position="27"/>
        <end position="37"/>
    </location>
</feature>
<organism evidence="2 3">
    <name type="scientific">Aspergillus keveii</name>
    <dbReference type="NCBI Taxonomy" id="714993"/>
    <lineage>
        <taxon>Eukaryota</taxon>
        <taxon>Fungi</taxon>
        <taxon>Dikarya</taxon>
        <taxon>Ascomycota</taxon>
        <taxon>Pezizomycotina</taxon>
        <taxon>Eurotiomycetes</taxon>
        <taxon>Eurotiomycetidae</taxon>
        <taxon>Eurotiales</taxon>
        <taxon>Aspergillaceae</taxon>
        <taxon>Aspergillus</taxon>
        <taxon>Aspergillus subgen. Nidulantes</taxon>
    </lineage>
</organism>
<evidence type="ECO:0000313" key="2">
    <source>
        <dbReference type="EMBL" id="KAL2784473.1"/>
    </source>
</evidence>
<gene>
    <name evidence="2" type="ORF">BJX66DRAFT_343994</name>
</gene>
<dbReference type="Proteomes" id="UP001610563">
    <property type="component" value="Unassembled WGS sequence"/>
</dbReference>
<keyword evidence="3" id="KW-1185">Reference proteome</keyword>
<evidence type="ECO:0000256" key="1">
    <source>
        <dbReference type="SAM" id="MobiDB-lite"/>
    </source>
</evidence>
<sequence length="145" mass="15771">MATAATAATAASVAPGTQLPRHAMATETPQPSEVTTLPSGETAYAWKLMASERAHIAQMLSVDVSEITLDASYMDRERDECRTCGKYMGLDDLVHNALYGGIHGGPFILDVLQNGPRGQSPAHVVFCSRCVTKHEHARYWAVQWI</sequence>
<name>A0ABR4FMM1_9EURO</name>
<protein>
    <submittedName>
        <fullName evidence="2">Uncharacterized protein</fullName>
    </submittedName>
</protein>
<evidence type="ECO:0000313" key="3">
    <source>
        <dbReference type="Proteomes" id="UP001610563"/>
    </source>
</evidence>
<feature type="compositionally biased region" description="Low complexity" evidence="1">
    <location>
        <begin position="1"/>
        <end position="11"/>
    </location>
</feature>
<proteinExistence type="predicted"/>
<dbReference type="EMBL" id="JBFTWV010000178">
    <property type="protein sequence ID" value="KAL2784473.1"/>
    <property type="molecule type" value="Genomic_DNA"/>
</dbReference>